<dbReference type="EMBL" id="JAIFTL010000161">
    <property type="protein sequence ID" value="KAG9322174.1"/>
    <property type="molecule type" value="Genomic_DNA"/>
</dbReference>
<evidence type="ECO:0000313" key="2">
    <source>
        <dbReference type="Proteomes" id="UP000717515"/>
    </source>
</evidence>
<accession>A0A9P8A1E3</accession>
<reference evidence="1" key="1">
    <citation type="submission" date="2021-07" db="EMBL/GenBank/DDBJ databases">
        <title>Draft genome of Mortierella alpina, strain LL118, isolated from an aspen leaf litter sample.</title>
        <authorList>
            <person name="Yang S."/>
            <person name="Vinatzer B.A."/>
        </authorList>
    </citation>
    <scope>NUCLEOTIDE SEQUENCE</scope>
    <source>
        <strain evidence="1">LL118</strain>
    </source>
</reference>
<protein>
    <submittedName>
        <fullName evidence="1">Uncharacterized protein</fullName>
    </submittedName>
</protein>
<name>A0A9P8A1E3_MORAP</name>
<organism evidence="1 2">
    <name type="scientific">Mortierella alpina</name>
    <name type="common">Oleaginous fungus</name>
    <name type="synonym">Mortierella renispora</name>
    <dbReference type="NCBI Taxonomy" id="64518"/>
    <lineage>
        <taxon>Eukaryota</taxon>
        <taxon>Fungi</taxon>
        <taxon>Fungi incertae sedis</taxon>
        <taxon>Mucoromycota</taxon>
        <taxon>Mortierellomycotina</taxon>
        <taxon>Mortierellomycetes</taxon>
        <taxon>Mortierellales</taxon>
        <taxon>Mortierellaceae</taxon>
        <taxon>Mortierella</taxon>
    </lineage>
</organism>
<proteinExistence type="predicted"/>
<evidence type="ECO:0000313" key="1">
    <source>
        <dbReference type="EMBL" id="KAG9322174.1"/>
    </source>
</evidence>
<sequence>MRTGMILESPPLVNVTPLAAIHEVPIHIRHPIQPNSASKHRRLGLLMLNELARVEMLVARIEAAGKHEDTSAELKRTVAHLEQTLFAYEVEKKPAGNENSSGRMLLQRYMTRTGLDEMFPKSSEYLGIDPVIPGGSFIEGMCAPVICSQGEPAGRRRNVNDIIARLTFDLFIAHFRQMSSINQLVSIALQVQNDLRLSNHKFIAHQVALLYQCINQAGPQFSKKYKSRVEENFSLLKETASVSDTPFLPIDLQAWLSNLTTDIVAEALFSGRPMSQQTPEAAHLSNYINRVSSGNAPEVDNSP</sequence>
<comment type="caution">
    <text evidence="1">The sequence shown here is derived from an EMBL/GenBank/DDBJ whole genome shotgun (WGS) entry which is preliminary data.</text>
</comment>
<gene>
    <name evidence="1" type="ORF">KVV02_002609</name>
</gene>
<dbReference type="Proteomes" id="UP000717515">
    <property type="component" value="Unassembled WGS sequence"/>
</dbReference>
<dbReference type="AlphaFoldDB" id="A0A9P8A1E3"/>